<gene>
    <name evidence="1" type="ORF">G8E00_05580</name>
</gene>
<dbReference type="EMBL" id="CP049801">
    <property type="protein sequence ID" value="QIO05461.1"/>
    <property type="molecule type" value="Genomic_DNA"/>
</dbReference>
<evidence type="ECO:0000313" key="1">
    <source>
        <dbReference type="EMBL" id="QIO05461.1"/>
    </source>
</evidence>
<dbReference type="Gene3D" id="2.60.40.4110">
    <property type="entry name" value="Protein of unknown function DUF4354"/>
    <property type="match status" value="1"/>
</dbReference>
<reference evidence="1 2" key="1">
    <citation type="submission" date="2020-03" db="EMBL/GenBank/DDBJ databases">
        <authorList>
            <person name="Zhu W."/>
        </authorList>
    </citation>
    <scope>NUCLEOTIDE SEQUENCE [LARGE SCALE GENOMIC DNA]</scope>
    <source>
        <strain evidence="1 2">323-1</strain>
    </source>
</reference>
<dbReference type="AlphaFoldDB" id="A0A6G8RU96"/>
<dbReference type="Proteomes" id="UP000502297">
    <property type="component" value="Chromosome"/>
</dbReference>
<proteinExistence type="predicted"/>
<evidence type="ECO:0000313" key="2">
    <source>
        <dbReference type="Proteomes" id="UP000502297"/>
    </source>
</evidence>
<dbReference type="RefSeq" id="WP_166222534.1">
    <property type="nucleotide sequence ID" value="NZ_CP049801.1"/>
</dbReference>
<dbReference type="KEGG" id="asha:G8E00_05580"/>
<protein>
    <recommendedName>
        <fullName evidence="3">DUF4352 domain-containing protein</fullName>
    </recommendedName>
</protein>
<dbReference type="PROSITE" id="PS51257">
    <property type="entry name" value="PROKAR_LIPOPROTEIN"/>
    <property type="match status" value="1"/>
</dbReference>
<name>A0A6G8RU96_9GAMM</name>
<organism evidence="1 2">
    <name type="scientific">Acinetobacter shaoyimingii</name>
    <dbReference type="NCBI Taxonomy" id="2715164"/>
    <lineage>
        <taxon>Bacteria</taxon>
        <taxon>Pseudomonadati</taxon>
        <taxon>Pseudomonadota</taxon>
        <taxon>Gammaproteobacteria</taxon>
        <taxon>Moraxellales</taxon>
        <taxon>Moraxellaceae</taxon>
        <taxon>Acinetobacter</taxon>
    </lineage>
</organism>
<accession>A0A6G8RU96</accession>
<evidence type="ECO:0008006" key="3">
    <source>
        <dbReference type="Google" id="ProtNLM"/>
    </source>
</evidence>
<keyword evidence="2" id="KW-1185">Reference proteome</keyword>
<sequence>MKKIFLVVFCAMALTACNKNNEQKLEQTNITESKQDIQVGNKFVIVNELTNKNIKLQAFETNLSKDGKYYYQVEIENVSAQPMNLKAEQIVLVDTNGNENRVQMIDRDLTTPYEPKQSKKGIIAFDDLGQSQPKFLKFKD</sequence>